<keyword evidence="1" id="KW-0175">Coiled coil</keyword>
<dbReference type="RefSeq" id="WP_281835573.1">
    <property type="nucleotide sequence ID" value="NZ_BSDY01000008.1"/>
</dbReference>
<accession>A0A9W6LMK0</accession>
<dbReference type="AlphaFoldDB" id="A0A9W6LMK0"/>
<reference evidence="2" key="1">
    <citation type="submission" date="2022-12" db="EMBL/GenBank/DDBJ databases">
        <title>Reference genome sequencing for broad-spectrum identification of bacterial and archaeal isolates by mass spectrometry.</title>
        <authorList>
            <person name="Sekiguchi Y."/>
            <person name="Tourlousse D.M."/>
        </authorList>
    </citation>
    <scope>NUCLEOTIDE SEQUENCE</scope>
    <source>
        <strain evidence="2">10succ1</strain>
    </source>
</reference>
<dbReference type="Proteomes" id="UP001144471">
    <property type="component" value="Unassembled WGS sequence"/>
</dbReference>
<protein>
    <submittedName>
        <fullName evidence="2">Uncharacterized protein</fullName>
    </submittedName>
</protein>
<feature type="coiled-coil region" evidence="1">
    <location>
        <begin position="80"/>
        <end position="114"/>
    </location>
</feature>
<proteinExistence type="predicted"/>
<comment type="caution">
    <text evidence="2">The sequence shown here is derived from an EMBL/GenBank/DDBJ whole genome shotgun (WGS) entry which is preliminary data.</text>
</comment>
<evidence type="ECO:0000256" key="1">
    <source>
        <dbReference type="SAM" id="Coils"/>
    </source>
</evidence>
<organism evidence="2 3">
    <name type="scientific">Propionigenium maris DSM 9537</name>
    <dbReference type="NCBI Taxonomy" id="1123000"/>
    <lineage>
        <taxon>Bacteria</taxon>
        <taxon>Fusobacteriati</taxon>
        <taxon>Fusobacteriota</taxon>
        <taxon>Fusobacteriia</taxon>
        <taxon>Fusobacteriales</taxon>
        <taxon>Fusobacteriaceae</taxon>
        <taxon>Propionigenium</taxon>
    </lineage>
</organism>
<gene>
    <name evidence="2" type="ORF">PM10SUCC1_19300</name>
</gene>
<evidence type="ECO:0000313" key="2">
    <source>
        <dbReference type="EMBL" id="GLI56416.1"/>
    </source>
</evidence>
<sequence length="133" mass="15995">MEKIKIGEIIVKDDAINSKSRDRMVDEIEKYIKGIPVVHDGICHLYGYFLKEYLKCKYLSHVYQFSLNVQNFELEILYILKINNLDVEEVQEAIEELLEKYNSSDDTLDRLLEEIVERFNRVEGYEIFEHWER</sequence>
<name>A0A9W6LMK0_9FUSO</name>
<keyword evidence="3" id="KW-1185">Reference proteome</keyword>
<dbReference type="EMBL" id="BSDY01000008">
    <property type="protein sequence ID" value="GLI56416.1"/>
    <property type="molecule type" value="Genomic_DNA"/>
</dbReference>
<evidence type="ECO:0000313" key="3">
    <source>
        <dbReference type="Proteomes" id="UP001144471"/>
    </source>
</evidence>